<dbReference type="Proteomes" id="UP000778951">
    <property type="component" value="Unassembled WGS sequence"/>
</dbReference>
<keyword evidence="4" id="KW-1185">Reference proteome</keyword>
<evidence type="ECO:0000256" key="2">
    <source>
        <dbReference type="ARBA" id="ARBA00023125"/>
    </source>
</evidence>
<sequence>MGERGEIDSSVIYTQHGQKTYFINVKENRFRDLFLVIAESVKNESEGFDRFALNVFEEDLNFFETHLLKAQTLLEQLEKQSFASKELPDSWAIKSSSGSGERYFKFSLHRRARMLQVVIAERKFKQTSEAFARTVRIDAESLAMFIRQYQRMKKRLFERKEIRDNEPLRDPKLIEKYRKKSEDAPKVVRKVVVKRRQSADNQG</sequence>
<dbReference type="GO" id="GO:0000977">
    <property type="term" value="F:RNA polymerase II transcription regulatory region sequence-specific DNA binding"/>
    <property type="evidence" value="ECO:0007669"/>
    <property type="project" value="InterPro"/>
</dbReference>
<comment type="caution">
    <text evidence="3">The sequence shown here is derived from an EMBL/GenBank/DDBJ whole genome shotgun (WGS) entry which is preliminary data.</text>
</comment>
<gene>
    <name evidence="3" type="ORF">HCT48_00095</name>
</gene>
<name>A0A968GEM0_9SPIO</name>
<dbReference type="RefSeq" id="WP_167694695.1">
    <property type="nucleotide sequence ID" value="NZ_CP118181.1"/>
</dbReference>
<protein>
    <submittedName>
        <fullName evidence="3">PUR family DNA/RNA-binding protein</fullName>
    </submittedName>
</protein>
<keyword evidence="2" id="KW-0238">DNA-binding</keyword>
<accession>A0A968GEM0</accession>
<comment type="similarity">
    <text evidence="1">Belongs to the PUR DNA-binding protein family.</text>
</comment>
<evidence type="ECO:0000313" key="3">
    <source>
        <dbReference type="EMBL" id="NIZ68623.1"/>
    </source>
</evidence>
<dbReference type="Gene3D" id="3.10.450.700">
    <property type="match status" value="1"/>
</dbReference>
<evidence type="ECO:0000256" key="1">
    <source>
        <dbReference type="ARBA" id="ARBA00009251"/>
    </source>
</evidence>
<dbReference type="GO" id="GO:0032422">
    <property type="term" value="F:purine-rich negative regulatory element binding"/>
    <property type="evidence" value="ECO:0007669"/>
    <property type="project" value="InterPro"/>
</dbReference>
<evidence type="ECO:0000313" key="4">
    <source>
        <dbReference type="Proteomes" id="UP000778951"/>
    </source>
</evidence>
<dbReference type="InterPro" id="IPR006628">
    <property type="entry name" value="PUR-bd_fam"/>
</dbReference>
<reference evidence="3" key="1">
    <citation type="submission" date="2020-03" db="EMBL/GenBank/DDBJ databases">
        <title>Spirochaetal bacteria isolated from arthropods constitute a novel genus Entomospira genus novum within the order Spirochaetales.</title>
        <authorList>
            <person name="Grana-Miraglia L."/>
            <person name="Sikutova S."/>
            <person name="Fingerle V."/>
            <person name="Sing A."/>
            <person name="Castillo-Ramirez S."/>
            <person name="Margos G."/>
            <person name="Rudolf I."/>
        </authorList>
    </citation>
    <scope>NUCLEOTIDE SEQUENCE</scope>
    <source>
        <strain evidence="3">BR149</strain>
    </source>
</reference>
<proteinExistence type="inferred from homology"/>
<dbReference type="AlphaFoldDB" id="A0A968GEM0"/>
<dbReference type="Pfam" id="PF11680">
    <property type="entry name" value="DUF3276"/>
    <property type="match status" value="1"/>
</dbReference>
<organism evidence="3 4">
    <name type="scientific">Entomospira culicis</name>
    <dbReference type="NCBI Taxonomy" id="2719989"/>
    <lineage>
        <taxon>Bacteria</taxon>
        <taxon>Pseudomonadati</taxon>
        <taxon>Spirochaetota</taxon>
        <taxon>Spirochaetia</taxon>
        <taxon>Spirochaetales</taxon>
        <taxon>Spirochaetaceae</taxon>
        <taxon>Entomospira</taxon>
    </lineage>
</organism>
<dbReference type="SMART" id="SM00712">
    <property type="entry name" value="PUR"/>
    <property type="match status" value="1"/>
</dbReference>
<dbReference type="EMBL" id="JAATLM010000001">
    <property type="protein sequence ID" value="NIZ68623.1"/>
    <property type="molecule type" value="Genomic_DNA"/>
</dbReference>